<dbReference type="RefSeq" id="WP_092680425.1">
    <property type="nucleotide sequence ID" value="NZ_FNMZ01000002.1"/>
</dbReference>
<sequence>MGCAAALSLAAADGIAGAWLGLDRWVLHAPVAALIRGLGLWMLLLAPTLVLAVGLMATGLRPWISVALGAAATAGGLALAEALRWSGGAEAPLLASALKDTLFWLCPVAVAQAAALTLGMRIAAGWRLRVEPRAPRR</sequence>
<keyword evidence="1" id="KW-0812">Transmembrane</keyword>
<keyword evidence="1" id="KW-1133">Transmembrane helix</keyword>
<proteinExistence type="predicted"/>
<organism evidence="2 3">
    <name type="scientific">Albimonas donghaensis</name>
    <dbReference type="NCBI Taxonomy" id="356660"/>
    <lineage>
        <taxon>Bacteria</taxon>
        <taxon>Pseudomonadati</taxon>
        <taxon>Pseudomonadota</taxon>
        <taxon>Alphaproteobacteria</taxon>
        <taxon>Rhodobacterales</taxon>
        <taxon>Paracoccaceae</taxon>
        <taxon>Albimonas</taxon>
    </lineage>
</organism>
<dbReference type="EMBL" id="FNMZ01000002">
    <property type="protein sequence ID" value="SDW70721.1"/>
    <property type="molecule type" value="Genomic_DNA"/>
</dbReference>
<protein>
    <submittedName>
        <fullName evidence="2">Uncharacterized protein</fullName>
    </submittedName>
</protein>
<keyword evidence="3" id="KW-1185">Reference proteome</keyword>
<feature type="transmembrane region" description="Helical" evidence="1">
    <location>
        <begin position="63"/>
        <end position="82"/>
    </location>
</feature>
<accession>A0A1H2VQZ0</accession>
<keyword evidence="1" id="KW-0472">Membrane</keyword>
<dbReference type="Proteomes" id="UP000199118">
    <property type="component" value="Unassembled WGS sequence"/>
</dbReference>
<dbReference type="AlphaFoldDB" id="A0A1H2VQZ0"/>
<feature type="transmembrane region" description="Helical" evidence="1">
    <location>
        <begin position="102"/>
        <end position="124"/>
    </location>
</feature>
<evidence type="ECO:0000313" key="3">
    <source>
        <dbReference type="Proteomes" id="UP000199118"/>
    </source>
</evidence>
<feature type="transmembrane region" description="Helical" evidence="1">
    <location>
        <begin position="33"/>
        <end position="56"/>
    </location>
</feature>
<evidence type="ECO:0000256" key="1">
    <source>
        <dbReference type="SAM" id="Phobius"/>
    </source>
</evidence>
<evidence type="ECO:0000313" key="2">
    <source>
        <dbReference type="EMBL" id="SDW70721.1"/>
    </source>
</evidence>
<name>A0A1H2VQZ0_9RHOB</name>
<reference evidence="2 3" key="1">
    <citation type="submission" date="2016-10" db="EMBL/GenBank/DDBJ databases">
        <authorList>
            <person name="de Groot N.N."/>
        </authorList>
    </citation>
    <scope>NUCLEOTIDE SEQUENCE [LARGE SCALE GENOMIC DNA]</scope>
    <source>
        <strain evidence="2 3">DSM 17890</strain>
    </source>
</reference>
<dbReference type="STRING" id="356660.SAMN05444336_102147"/>
<gene>
    <name evidence="2" type="ORF">SAMN05444336_102147</name>
</gene>